<organism evidence="2 3">
    <name type="scientific">Actinacidiphila paucisporea</name>
    <dbReference type="NCBI Taxonomy" id="310782"/>
    <lineage>
        <taxon>Bacteria</taxon>
        <taxon>Bacillati</taxon>
        <taxon>Actinomycetota</taxon>
        <taxon>Actinomycetes</taxon>
        <taxon>Kitasatosporales</taxon>
        <taxon>Streptomycetaceae</taxon>
        <taxon>Actinacidiphila</taxon>
    </lineage>
</organism>
<dbReference type="Pfam" id="PF00144">
    <property type="entry name" value="Beta-lactamase"/>
    <property type="match status" value="2"/>
</dbReference>
<name>A0A1M7I6N7_9ACTN</name>
<evidence type="ECO:0000313" key="2">
    <source>
        <dbReference type="EMBL" id="SHM36476.1"/>
    </source>
</evidence>
<dbReference type="Gene3D" id="3.90.820.10">
    <property type="entry name" value="Structural Genomics, Unknown Function 30-nov-00 1gh9 Mol_id"/>
    <property type="match status" value="1"/>
</dbReference>
<evidence type="ECO:0000313" key="3">
    <source>
        <dbReference type="Proteomes" id="UP000184111"/>
    </source>
</evidence>
<dbReference type="Pfam" id="PF13193">
    <property type="entry name" value="AMP-binding_C"/>
    <property type="match status" value="1"/>
</dbReference>
<dbReference type="SUPFAM" id="SSF56801">
    <property type="entry name" value="Acetyl-CoA synthetase-like"/>
    <property type="match status" value="1"/>
</dbReference>
<dbReference type="Pfam" id="PF00501">
    <property type="entry name" value="AMP-binding"/>
    <property type="match status" value="1"/>
</dbReference>
<reference evidence="2 3" key="1">
    <citation type="submission" date="2016-11" db="EMBL/GenBank/DDBJ databases">
        <authorList>
            <person name="Jaros S."/>
            <person name="Januszkiewicz K."/>
            <person name="Wedrychowicz H."/>
        </authorList>
    </citation>
    <scope>NUCLEOTIDE SEQUENCE [LARGE SCALE GENOMIC DNA]</scope>
    <source>
        <strain evidence="2 3">CGMCC 4.2025</strain>
    </source>
</reference>
<dbReference type="EMBL" id="FRBI01000010">
    <property type="protein sequence ID" value="SHM36476.1"/>
    <property type="molecule type" value="Genomic_DNA"/>
</dbReference>
<dbReference type="SMART" id="SM00923">
    <property type="entry name" value="MbtH"/>
    <property type="match status" value="1"/>
</dbReference>
<dbReference type="PANTHER" id="PTHR45527:SF1">
    <property type="entry name" value="FATTY ACID SYNTHASE"/>
    <property type="match status" value="1"/>
</dbReference>
<dbReference type="AlphaFoldDB" id="A0A1M7I6N7"/>
<dbReference type="PANTHER" id="PTHR45527">
    <property type="entry name" value="NONRIBOSOMAL PEPTIDE SYNTHETASE"/>
    <property type="match status" value="1"/>
</dbReference>
<dbReference type="SUPFAM" id="SSF56601">
    <property type="entry name" value="beta-lactamase/transpeptidase-like"/>
    <property type="match status" value="1"/>
</dbReference>
<sequence length="895" mass="93435">MSEPQTTAPADRRVVLNSEGQYSIWWTDRELPAGWRAEGTAGSRERCLVRIQELWADLRPVSLRRRAEAEGEGAAQAEGAADRLGAGAASVPGLVGRQARRNPEAVAVEGDGFVLSYGGLDAASNRWARYLRSRGVGRGVLVGVLLGRGAELHAVSLGVWKAGAGCVPLDPDFPAARLRLLLADAGARVLVTEAAYGPDAFEGQLLCVDDPEVCGELAGHPGEPLAGAPDPDDVACVAHVPAAAGRPHAVTVTHRGLAHHVAWAERELARTGSGGTAVFGSAASELTATGLWAPLWSGQRVLLAPQALDPTRLGEWLAAAGPFGFLKLTPGHLDLLIRQLGDEAVAALAGTFVVAGGEPGPAADQLAELLGPRRLFTSYSTAETSYGTFLHPAPPGAEAQIRVLDDTCRRVPAGVVGELYVAGPGVARGYDGRAALTADRFLPDPYGPEGTRMFRTGELARRTAAGEVELLGRTDRQVWVREHRADPAETEEVLHDHPYVAEAVVIAVRAAPGDVRLAAYVVPRTGARGLDAAALAAHCRQRLPAHLVPASLALLDEVPRAADGRLDVAALPSPGWYDPCGPKDAHGRLPFEGRAFAELVAACRVPGASVAVMEGGDLVAVEAAGTDGEGRAVTPRTAFPVGGLSRHVATLGALRLVDEGVMALDAEVARDGDTSATLADLLGHTGVDAGSDRLPALLEDATGEPFRLLMRRLVLGPLGLDDSWFGEQPGAYGRAGTTGAPAARVGHDAAGHRLGAARTAAGPGELWTTAADLAKVALEIRRSALGAPLALLGRETAARMLTPSPDSLYGLGTMVDVLGSDTEFGHEAAPDGYYAATALRVRTGRGLVVLANGRAGERLRKEIGARLRDVRQTMERRWPLSDGKWRGPEDAQGAG</sequence>
<accession>A0A1M7I6N7</accession>
<dbReference type="SUPFAM" id="SSF160582">
    <property type="entry name" value="MbtH-like"/>
    <property type="match status" value="1"/>
</dbReference>
<dbReference type="Gene3D" id="3.40.710.10">
    <property type="entry name" value="DD-peptidase/beta-lactamase superfamily"/>
    <property type="match status" value="2"/>
</dbReference>
<protein>
    <submittedName>
        <fullName evidence="2">Amino acid adenylation domain-containing protein</fullName>
    </submittedName>
</protein>
<dbReference type="GO" id="GO:0005737">
    <property type="term" value="C:cytoplasm"/>
    <property type="evidence" value="ECO:0007669"/>
    <property type="project" value="TreeGrafter"/>
</dbReference>
<dbReference type="Pfam" id="PF03621">
    <property type="entry name" value="MbtH"/>
    <property type="match status" value="1"/>
</dbReference>
<dbReference type="Proteomes" id="UP000184111">
    <property type="component" value="Unassembled WGS sequence"/>
</dbReference>
<proteinExistence type="predicted"/>
<dbReference type="GO" id="GO:0043041">
    <property type="term" value="P:amino acid activation for nonribosomal peptide biosynthetic process"/>
    <property type="evidence" value="ECO:0007669"/>
    <property type="project" value="TreeGrafter"/>
</dbReference>
<dbReference type="InterPro" id="IPR005153">
    <property type="entry name" value="MbtH-like_dom"/>
</dbReference>
<dbReference type="GO" id="GO:0044550">
    <property type="term" value="P:secondary metabolite biosynthetic process"/>
    <property type="evidence" value="ECO:0007669"/>
    <property type="project" value="TreeGrafter"/>
</dbReference>
<dbReference type="InterPro" id="IPR000873">
    <property type="entry name" value="AMP-dep_synth/lig_dom"/>
</dbReference>
<dbReference type="Gene3D" id="3.40.50.980">
    <property type="match status" value="2"/>
</dbReference>
<gene>
    <name evidence="2" type="ORF">SAMN05216499_110165</name>
</gene>
<dbReference type="STRING" id="310782.SAMN05216499_110165"/>
<dbReference type="InterPro" id="IPR001466">
    <property type="entry name" value="Beta-lactam-related"/>
</dbReference>
<dbReference type="OrthoDB" id="3933123at2"/>
<dbReference type="InterPro" id="IPR025110">
    <property type="entry name" value="AMP-bd_C"/>
</dbReference>
<keyword evidence="3" id="KW-1185">Reference proteome</keyword>
<evidence type="ECO:0000259" key="1">
    <source>
        <dbReference type="SMART" id="SM00923"/>
    </source>
</evidence>
<dbReference type="InterPro" id="IPR038020">
    <property type="entry name" value="MbtH-like_sf"/>
</dbReference>
<dbReference type="InterPro" id="IPR045851">
    <property type="entry name" value="AMP-bd_C_sf"/>
</dbReference>
<dbReference type="GO" id="GO:0031177">
    <property type="term" value="F:phosphopantetheine binding"/>
    <property type="evidence" value="ECO:0007669"/>
    <property type="project" value="TreeGrafter"/>
</dbReference>
<dbReference type="Gene3D" id="3.30.300.30">
    <property type="match status" value="1"/>
</dbReference>
<dbReference type="Gene3D" id="2.30.38.10">
    <property type="entry name" value="Luciferase, Domain 3"/>
    <property type="match status" value="1"/>
</dbReference>
<dbReference type="InterPro" id="IPR012338">
    <property type="entry name" value="Beta-lactam/transpept-like"/>
</dbReference>
<dbReference type="RefSeq" id="WP_073499315.1">
    <property type="nucleotide sequence ID" value="NZ_FRBI01000010.1"/>
</dbReference>
<feature type="domain" description="MbtH-like" evidence="1">
    <location>
        <begin position="8"/>
        <end position="53"/>
    </location>
</feature>